<accession>A0A9N8KPM1</accession>
<dbReference type="AlphaFoldDB" id="A0A9N8KPM1"/>
<sequence length="165" mass="16679">MGSIRFLNNKMTASIISVIRKGGFPSFLTVAMSAALMVSNAASAASRAGLASASFSSATAVSAAITLTSCTARSFTSRTSAFTTSAAACDSATASSTSSALAVASLISSSFTSNSCLKISTLAAASTSLLRPVVILLAISAICVCLSEYNLLYPSRKDKYDLGVT</sequence>
<reference evidence="1" key="1">
    <citation type="submission" date="2021-12" db="EMBL/GenBank/DDBJ databases">
        <authorList>
            <person name="King R."/>
        </authorList>
    </citation>
    <scope>NUCLEOTIDE SEQUENCE</scope>
</reference>
<gene>
    <name evidence="1" type="ORF">CINC_LOCUS5773</name>
</gene>
<keyword evidence="2" id="KW-1185">Reference proteome</keyword>
<name>A0A9N8KPM1_CHRIL</name>
<protein>
    <submittedName>
        <fullName evidence="1">Uncharacterized protein</fullName>
    </submittedName>
</protein>
<dbReference type="EMBL" id="LR824005">
    <property type="protein sequence ID" value="CAD0194924.1"/>
    <property type="molecule type" value="Genomic_DNA"/>
</dbReference>
<organism evidence="1 2">
    <name type="scientific">Chrysodeixis includens</name>
    <name type="common">Soybean looper</name>
    <name type="synonym">Pseudoplusia includens</name>
    <dbReference type="NCBI Taxonomy" id="689277"/>
    <lineage>
        <taxon>Eukaryota</taxon>
        <taxon>Metazoa</taxon>
        <taxon>Ecdysozoa</taxon>
        <taxon>Arthropoda</taxon>
        <taxon>Hexapoda</taxon>
        <taxon>Insecta</taxon>
        <taxon>Pterygota</taxon>
        <taxon>Neoptera</taxon>
        <taxon>Endopterygota</taxon>
        <taxon>Lepidoptera</taxon>
        <taxon>Glossata</taxon>
        <taxon>Ditrysia</taxon>
        <taxon>Noctuoidea</taxon>
        <taxon>Noctuidae</taxon>
        <taxon>Plusiinae</taxon>
        <taxon>Chrysodeixis</taxon>
    </lineage>
</organism>
<evidence type="ECO:0000313" key="2">
    <source>
        <dbReference type="Proteomes" id="UP001154114"/>
    </source>
</evidence>
<proteinExistence type="predicted"/>
<evidence type="ECO:0000313" key="1">
    <source>
        <dbReference type="EMBL" id="CAD0194924.1"/>
    </source>
</evidence>
<dbReference type="Proteomes" id="UP001154114">
    <property type="component" value="Chromosome 2"/>
</dbReference>